<evidence type="ECO:0000313" key="4">
    <source>
        <dbReference type="Proteomes" id="UP000239589"/>
    </source>
</evidence>
<protein>
    <recommendedName>
        <fullName evidence="2">Tse2 ADP-ribosyltransferase toxin domain-containing protein</fullName>
    </recommendedName>
</protein>
<proteinExistence type="predicted"/>
<comment type="caution">
    <text evidence="3">The sequence shown here is derived from an EMBL/GenBank/DDBJ whole genome shotgun (WGS) entry which is preliminary data.</text>
</comment>
<dbReference type="InterPro" id="IPR041018">
    <property type="entry name" value="ADPRTs_Tse2"/>
</dbReference>
<dbReference type="RefSeq" id="WP_104387143.1">
    <property type="nucleotide sequence ID" value="NZ_PGEM01000038.1"/>
</dbReference>
<gene>
    <name evidence="3" type="ORF">CUN59_06900</name>
</gene>
<evidence type="ECO:0000259" key="2">
    <source>
        <dbReference type="Pfam" id="PF18648"/>
    </source>
</evidence>
<feature type="domain" description="Tse2 ADP-ribosyltransferase toxin" evidence="2">
    <location>
        <begin position="20"/>
        <end position="109"/>
    </location>
</feature>
<sequence length="116" mass="13168">MDKTPITLYRQGNANSPRMDNVRPDKDIACYDKDGQVWVMTTLPDGKSPGGISTSAHPGYGKNWWKLEAGMKIPDQIELVNDDDDHWLWKPIQNMPLDDYKAALKKIGAYFSKVNE</sequence>
<organism evidence="3 4">
    <name type="scientific">Cuspidothrix issatschenkoi CHARLIE-1</name>
    <dbReference type="NCBI Taxonomy" id="2052836"/>
    <lineage>
        <taxon>Bacteria</taxon>
        <taxon>Bacillati</taxon>
        <taxon>Cyanobacteriota</taxon>
        <taxon>Cyanophyceae</taxon>
        <taxon>Nostocales</taxon>
        <taxon>Aphanizomenonaceae</taxon>
        <taxon>Cuspidothrix</taxon>
    </lineage>
</organism>
<dbReference type="EMBL" id="PGEM01000038">
    <property type="protein sequence ID" value="PPJ64072.1"/>
    <property type="molecule type" value="Genomic_DNA"/>
</dbReference>
<dbReference type="OrthoDB" id="6196254at2"/>
<keyword evidence="4" id="KW-1185">Reference proteome</keyword>
<reference evidence="3 4" key="1">
    <citation type="submission" date="2018-02" db="EMBL/GenBank/DDBJ databases">
        <title>Discovery of a pederin family compound in a non-symbiotic bloom-forming cyanobacterium.</title>
        <authorList>
            <person name="Kust A."/>
            <person name="Mares J."/>
            <person name="Jokela J."/>
            <person name="Urajova P."/>
            <person name="Hajek J."/>
            <person name="Saurav K."/>
            <person name="Voracova K."/>
            <person name="Fewer D.P."/>
            <person name="Haapaniemi E."/>
            <person name="Permi P."/>
            <person name="Rehakova K."/>
            <person name="Sivonen K."/>
            <person name="Hrouzek P."/>
        </authorList>
    </citation>
    <scope>NUCLEOTIDE SEQUENCE [LARGE SCALE GENOMIC DNA]</scope>
    <source>
        <strain evidence="3 4">CHARLIE-1</strain>
    </source>
</reference>
<evidence type="ECO:0000313" key="3">
    <source>
        <dbReference type="EMBL" id="PPJ64072.1"/>
    </source>
</evidence>
<evidence type="ECO:0000256" key="1">
    <source>
        <dbReference type="SAM" id="MobiDB-lite"/>
    </source>
</evidence>
<dbReference type="Pfam" id="PF18648">
    <property type="entry name" value="ADPRTs_Tse2"/>
    <property type="match status" value="1"/>
</dbReference>
<name>A0A2S6CWK6_9CYAN</name>
<dbReference type="AlphaFoldDB" id="A0A2S6CWK6"/>
<accession>A0A2S6CWK6</accession>
<feature type="region of interest" description="Disordered" evidence="1">
    <location>
        <begin position="1"/>
        <end position="24"/>
    </location>
</feature>
<dbReference type="Proteomes" id="UP000239589">
    <property type="component" value="Unassembled WGS sequence"/>
</dbReference>